<gene>
    <name evidence="2" type="ORF">NVV95_15540</name>
</gene>
<name>A0ABT2GIA7_9MICO</name>
<evidence type="ECO:0000313" key="3">
    <source>
        <dbReference type="Proteomes" id="UP001165580"/>
    </source>
</evidence>
<evidence type="ECO:0000313" key="2">
    <source>
        <dbReference type="EMBL" id="MCS5715959.1"/>
    </source>
</evidence>
<keyword evidence="3" id="KW-1185">Reference proteome</keyword>
<feature type="transmembrane region" description="Helical" evidence="1">
    <location>
        <begin position="38"/>
        <end position="58"/>
    </location>
</feature>
<keyword evidence="1" id="KW-0812">Transmembrane</keyword>
<keyword evidence="1" id="KW-1133">Transmembrane helix</keyword>
<accession>A0ABT2GIA7</accession>
<protein>
    <submittedName>
        <fullName evidence="2">Uncharacterized protein</fullName>
    </submittedName>
</protein>
<organism evidence="2 3">
    <name type="scientific">Herbiconiux gentiana</name>
    <dbReference type="NCBI Taxonomy" id="2970912"/>
    <lineage>
        <taxon>Bacteria</taxon>
        <taxon>Bacillati</taxon>
        <taxon>Actinomycetota</taxon>
        <taxon>Actinomycetes</taxon>
        <taxon>Micrococcales</taxon>
        <taxon>Microbacteriaceae</taxon>
        <taxon>Herbiconiux</taxon>
    </lineage>
</organism>
<keyword evidence="1" id="KW-0472">Membrane</keyword>
<dbReference type="RefSeq" id="WP_259487455.1">
    <property type="nucleotide sequence ID" value="NZ_JANTEZ010000006.1"/>
</dbReference>
<comment type="caution">
    <text evidence="2">The sequence shown here is derived from an EMBL/GenBank/DDBJ whole genome shotgun (WGS) entry which is preliminary data.</text>
</comment>
<evidence type="ECO:0000256" key="1">
    <source>
        <dbReference type="SAM" id="Phobius"/>
    </source>
</evidence>
<proteinExistence type="predicted"/>
<sequence>MTFPVRLALAIVVLVLGLATLTATLILGLENAPSWLHLVNWVGGGIFGLGIALLVNAIRSRSVPAVG</sequence>
<reference evidence="2" key="1">
    <citation type="submission" date="2022-08" db="EMBL/GenBank/DDBJ databases">
        <authorList>
            <person name="Deng Y."/>
            <person name="Han X.-F."/>
            <person name="Zhang Y.-Q."/>
        </authorList>
    </citation>
    <scope>NUCLEOTIDE SEQUENCE</scope>
    <source>
        <strain evidence="2">CPCC 205716</strain>
    </source>
</reference>
<dbReference type="EMBL" id="JANTEZ010000006">
    <property type="protein sequence ID" value="MCS5715959.1"/>
    <property type="molecule type" value="Genomic_DNA"/>
</dbReference>
<dbReference type="Proteomes" id="UP001165580">
    <property type="component" value="Unassembled WGS sequence"/>
</dbReference>